<dbReference type="AlphaFoldDB" id="A0A8I2YFP2"/>
<protein>
    <submittedName>
        <fullName evidence="1">Uncharacterized protein</fullName>
    </submittedName>
</protein>
<dbReference type="EMBL" id="JAGFBS010000041">
    <property type="protein sequence ID" value="KAG6370992.1"/>
    <property type="molecule type" value="Genomic_DNA"/>
</dbReference>
<name>A0A8I2YFP2_9AGAM</name>
<accession>A0A8I2YFP2</accession>
<proteinExistence type="predicted"/>
<sequence>MAHHTTNPSPLRYYNAFDSAIQGPSSSGEVRTSSSNVERAPLYRRASYKSSEHHSFFGASLISCVKSTATPSMVRTAIQVLRFVTIVDATGRERRSR</sequence>
<comment type="caution">
    <text evidence="1">The sequence shown here is derived from an EMBL/GenBank/DDBJ whole genome shotgun (WGS) entry which is preliminary data.</text>
</comment>
<gene>
    <name evidence="1" type="ORF">JVT61DRAFT_10707</name>
</gene>
<keyword evidence="2" id="KW-1185">Reference proteome</keyword>
<evidence type="ECO:0000313" key="2">
    <source>
        <dbReference type="Proteomes" id="UP000683000"/>
    </source>
</evidence>
<evidence type="ECO:0000313" key="1">
    <source>
        <dbReference type="EMBL" id="KAG6370992.1"/>
    </source>
</evidence>
<reference evidence="1" key="1">
    <citation type="submission" date="2021-03" db="EMBL/GenBank/DDBJ databases">
        <title>Evolutionary innovations through gain and loss of genes in the ectomycorrhizal Boletales.</title>
        <authorList>
            <person name="Wu G."/>
            <person name="Miyauchi S."/>
            <person name="Morin E."/>
            <person name="Yang Z.-L."/>
            <person name="Xu J."/>
            <person name="Martin F.M."/>
        </authorList>
    </citation>
    <scope>NUCLEOTIDE SEQUENCE</scope>
    <source>
        <strain evidence="1">BR01</strain>
    </source>
</reference>
<organism evidence="1 2">
    <name type="scientific">Boletus reticuloceps</name>
    <dbReference type="NCBI Taxonomy" id="495285"/>
    <lineage>
        <taxon>Eukaryota</taxon>
        <taxon>Fungi</taxon>
        <taxon>Dikarya</taxon>
        <taxon>Basidiomycota</taxon>
        <taxon>Agaricomycotina</taxon>
        <taxon>Agaricomycetes</taxon>
        <taxon>Agaricomycetidae</taxon>
        <taxon>Boletales</taxon>
        <taxon>Boletineae</taxon>
        <taxon>Boletaceae</taxon>
        <taxon>Boletoideae</taxon>
        <taxon>Boletus</taxon>
    </lineage>
</organism>
<dbReference type="Proteomes" id="UP000683000">
    <property type="component" value="Unassembled WGS sequence"/>
</dbReference>